<dbReference type="InterPro" id="IPR045524">
    <property type="entry name" value="DUF6473"/>
</dbReference>
<organism evidence="2 3">
    <name type="scientific">Profundibacter amoris</name>
    <dbReference type="NCBI Taxonomy" id="2171755"/>
    <lineage>
        <taxon>Bacteria</taxon>
        <taxon>Pseudomonadati</taxon>
        <taxon>Pseudomonadota</taxon>
        <taxon>Alphaproteobacteria</taxon>
        <taxon>Rhodobacterales</taxon>
        <taxon>Paracoccaceae</taxon>
        <taxon>Profundibacter</taxon>
    </lineage>
</organism>
<dbReference type="Pfam" id="PF20078">
    <property type="entry name" value="DUF6473"/>
    <property type="match status" value="1"/>
</dbReference>
<proteinExistence type="predicted"/>
<evidence type="ECO:0000313" key="2">
    <source>
        <dbReference type="EMBL" id="AXX99337.1"/>
    </source>
</evidence>
<dbReference type="OrthoDB" id="7838347at2"/>
<reference evidence="2 3" key="1">
    <citation type="submission" date="2018-09" db="EMBL/GenBank/DDBJ databases">
        <title>Profundibacter amoris BAR1 gen. nov., sp. nov., a new member of the Roseobacter clade isolated at Lokis Castle Vent Field on the Arctic Mid-Oceanic Ridge.</title>
        <authorList>
            <person name="Le Moine Bauer S."/>
            <person name="Sjoeberg A.G."/>
            <person name="L'Haridon S."/>
            <person name="Stokke R."/>
            <person name="Roalkvam I."/>
            <person name="Steen I.H."/>
            <person name="Dahle H."/>
        </authorList>
    </citation>
    <scope>NUCLEOTIDE SEQUENCE [LARGE SCALE GENOMIC DNA]</scope>
    <source>
        <strain evidence="2 3">BAR1</strain>
    </source>
</reference>
<gene>
    <name evidence="2" type="ORF">BAR1_16190</name>
</gene>
<name>A0A347UKF9_9RHOB</name>
<protein>
    <recommendedName>
        <fullName evidence="1">DUF6473 domain-containing protein</fullName>
    </recommendedName>
</protein>
<accession>A0A347UKF9</accession>
<sequence>MTYLNLGECALDYYPCRYGKSKLLFRGPRREMTGDFIAMIGSTETYGKFIEKPFSALVEHAIGMETVNFGCVNAGVDVFINEPSVLEACGNARVTVIQALGAQNMTNRFYAVHPRRNDRFLRASALLKTIYSEVDFAEFSFTKHLMNALQAISPERFSVVQGELRAAWVARTKLLINKIEGKTILLWFSDRSPDSPPVPNGLGRDPLFVDRSMVEEIRPHVSEVVEVVPDVLTLAKGTEGMIYSPLDELAARELMGVGAHEQVAAALVEPLKHLL</sequence>
<dbReference type="Proteomes" id="UP000261704">
    <property type="component" value="Chromosome"/>
</dbReference>
<dbReference type="EMBL" id="CP032125">
    <property type="protein sequence ID" value="AXX99337.1"/>
    <property type="molecule type" value="Genomic_DNA"/>
</dbReference>
<dbReference type="RefSeq" id="WP_118943989.1">
    <property type="nucleotide sequence ID" value="NZ_CP032125.1"/>
</dbReference>
<dbReference type="KEGG" id="pamo:BAR1_16190"/>
<evidence type="ECO:0000259" key="1">
    <source>
        <dbReference type="Pfam" id="PF20078"/>
    </source>
</evidence>
<dbReference type="AlphaFoldDB" id="A0A347UKF9"/>
<keyword evidence="3" id="KW-1185">Reference proteome</keyword>
<evidence type="ECO:0000313" key="3">
    <source>
        <dbReference type="Proteomes" id="UP000261704"/>
    </source>
</evidence>
<feature type="domain" description="DUF6473" evidence="1">
    <location>
        <begin position="1"/>
        <end position="274"/>
    </location>
</feature>